<dbReference type="PANTHER" id="PTHR12126">
    <property type="entry name" value="NADH-UBIQUINONE OXIDOREDUCTASE 39 KDA SUBUNIT-RELATED"/>
    <property type="match status" value="1"/>
</dbReference>
<evidence type="ECO:0000313" key="2">
    <source>
        <dbReference type="EMBL" id="MCO1659517.1"/>
    </source>
</evidence>
<organism evidence="2 3">
    <name type="scientific">Pseudonocardia humida</name>
    <dbReference type="NCBI Taxonomy" id="2800819"/>
    <lineage>
        <taxon>Bacteria</taxon>
        <taxon>Bacillati</taxon>
        <taxon>Actinomycetota</taxon>
        <taxon>Actinomycetes</taxon>
        <taxon>Pseudonocardiales</taxon>
        <taxon>Pseudonocardiaceae</taxon>
        <taxon>Pseudonocardia</taxon>
    </lineage>
</organism>
<dbReference type="InterPro" id="IPR036291">
    <property type="entry name" value="NAD(P)-bd_dom_sf"/>
</dbReference>
<evidence type="ECO:0000259" key="1">
    <source>
        <dbReference type="Pfam" id="PF05368"/>
    </source>
</evidence>
<dbReference type="PANTHER" id="PTHR12126:SF11">
    <property type="entry name" value="NADH DEHYDROGENASE [UBIQUINONE] 1 ALPHA SUBCOMPLEX SUBUNIT 9, MITOCHONDRIAL"/>
    <property type="match status" value="1"/>
</dbReference>
<dbReference type="InterPro" id="IPR008030">
    <property type="entry name" value="NmrA-like"/>
</dbReference>
<dbReference type="Gene3D" id="3.40.50.720">
    <property type="entry name" value="NAD(P)-binding Rossmann-like Domain"/>
    <property type="match status" value="1"/>
</dbReference>
<dbReference type="InterPro" id="IPR051207">
    <property type="entry name" value="ComplexI_NDUFA9_subunit"/>
</dbReference>
<proteinExistence type="predicted"/>
<dbReference type="EMBL" id="JAGSOV010000067">
    <property type="protein sequence ID" value="MCO1659517.1"/>
    <property type="molecule type" value="Genomic_DNA"/>
</dbReference>
<sequence length="253" mass="26865">MSGTILVTGGTGTLGRAVVARLREAGAETRVLSRKPGPDRVVGDLDTGAGLDEAVRGVAVVVHAATRHGHDVAGTERLVAALRRTAPRAHLLYVSIVGVDRVPLPYYREKLAVEEVVRGSAAPWTIQRITQFHTLLDAVFAALARLPLMPVLAGTDVQPIDVGDAAARVAALALDPPGGRAPDLAGPQVRPMADFAAAWLAARGKRRRLLPVRLPGRIARGYRDGGHLAPEHADGTVTFEDFLAARPDRTRPR</sequence>
<gene>
    <name evidence="2" type="ORF">KDL28_31050</name>
</gene>
<protein>
    <submittedName>
        <fullName evidence="2">NAD(P)H-binding protein</fullName>
    </submittedName>
</protein>
<accession>A0ABT1A912</accession>
<feature type="domain" description="NmrA-like" evidence="1">
    <location>
        <begin position="2"/>
        <end position="125"/>
    </location>
</feature>
<dbReference type="Proteomes" id="UP001165283">
    <property type="component" value="Unassembled WGS sequence"/>
</dbReference>
<comment type="caution">
    <text evidence="2">The sequence shown here is derived from an EMBL/GenBank/DDBJ whole genome shotgun (WGS) entry which is preliminary data.</text>
</comment>
<name>A0ABT1A912_9PSEU</name>
<dbReference type="Pfam" id="PF05368">
    <property type="entry name" value="NmrA"/>
    <property type="match status" value="1"/>
</dbReference>
<reference evidence="2" key="1">
    <citation type="submission" date="2021-04" db="EMBL/GenBank/DDBJ databases">
        <title>Pseudonocardia sp. nov., isolated from sandy soil of mangrove forest.</title>
        <authorList>
            <person name="Zan Z."/>
            <person name="Huang R."/>
            <person name="Liu W."/>
        </authorList>
    </citation>
    <scope>NUCLEOTIDE SEQUENCE</scope>
    <source>
        <strain evidence="2">S2-4</strain>
    </source>
</reference>
<evidence type="ECO:0000313" key="3">
    <source>
        <dbReference type="Proteomes" id="UP001165283"/>
    </source>
</evidence>
<dbReference type="RefSeq" id="WP_252444339.1">
    <property type="nucleotide sequence ID" value="NZ_JAGSOV010000067.1"/>
</dbReference>
<dbReference type="SUPFAM" id="SSF51735">
    <property type="entry name" value="NAD(P)-binding Rossmann-fold domains"/>
    <property type="match status" value="1"/>
</dbReference>
<keyword evidence="3" id="KW-1185">Reference proteome</keyword>